<evidence type="ECO:0000313" key="2">
    <source>
        <dbReference type="EnsemblMetazoa" id="ASIC012526-PA"/>
    </source>
</evidence>
<name>A0A084W346_ANOSI</name>
<reference evidence="1 3" key="1">
    <citation type="journal article" date="2014" name="BMC Genomics">
        <title>Genome sequence of Anopheles sinensis provides insight into genetics basis of mosquito competence for malaria parasites.</title>
        <authorList>
            <person name="Zhou D."/>
            <person name="Zhang D."/>
            <person name="Ding G."/>
            <person name="Shi L."/>
            <person name="Hou Q."/>
            <person name="Ye Y."/>
            <person name="Xu Y."/>
            <person name="Zhou H."/>
            <person name="Xiong C."/>
            <person name="Li S."/>
            <person name="Yu J."/>
            <person name="Hong S."/>
            <person name="Yu X."/>
            <person name="Zou P."/>
            <person name="Chen C."/>
            <person name="Chang X."/>
            <person name="Wang W."/>
            <person name="Lv Y."/>
            <person name="Sun Y."/>
            <person name="Ma L."/>
            <person name="Shen B."/>
            <person name="Zhu C."/>
        </authorList>
    </citation>
    <scope>NUCLEOTIDE SEQUENCE [LARGE SCALE GENOMIC DNA]</scope>
</reference>
<dbReference type="Proteomes" id="UP000030765">
    <property type="component" value="Unassembled WGS sequence"/>
</dbReference>
<organism evidence="1">
    <name type="scientific">Anopheles sinensis</name>
    <name type="common">Mosquito</name>
    <dbReference type="NCBI Taxonomy" id="74873"/>
    <lineage>
        <taxon>Eukaryota</taxon>
        <taxon>Metazoa</taxon>
        <taxon>Ecdysozoa</taxon>
        <taxon>Arthropoda</taxon>
        <taxon>Hexapoda</taxon>
        <taxon>Insecta</taxon>
        <taxon>Pterygota</taxon>
        <taxon>Neoptera</taxon>
        <taxon>Endopterygota</taxon>
        <taxon>Diptera</taxon>
        <taxon>Nematocera</taxon>
        <taxon>Culicoidea</taxon>
        <taxon>Culicidae</taxon>
        <taxon>Anophelinae</taxon>
        <taxon>Anopheles</taxon>
    </lineage>
</organism>
<sequence length="84" mass="9367">MSTGNGPYVTFTCDNWLQLIREHPPAIEGNLQRRTQMEPPKPFGPPCHSLKTFDSVMDGEEKTPVVAAGMTPWTREFGSFGEVN</sequence>
<dbReference type="VEuPathDB" id="VectorBase:ASIC012526"/>
<proteinExistence type="predicted"/>
<reference evidence="2" key="2">
    <citation type="submission" date="2020-05" db="UniProtKB">
        <authorList>
            <consortium name="EnsemblMetazoa"/>
        </authorList>
    </citation>
    <scope>IDENTIFICATION</scope>
</reference>
<dbReference type="EnsemblMetazoa" id="ASIC012526-RA">
    <property type="protein sequence ID" value="ASIC012526-PA"/>
    <property type="gene ID" value="ASIC012526"/>
</dbReference>
<keyword evidence="3" id="KW-1185">Reference proteome</keyword>
<evidence type="ECO:0000313" key="1">
    <source>
        <dbReference type="EMBL" id="KFB44640.1"/>
    </source>
</evidence>
<dbReference type="EMBL" id="ATLV01019815">
    <property type="status" value="NOT_ANNOTATED_CDS"/>
    <property type="molecule type" value="Genomic_DNA"/>
</dbReference>
<accession>A0A084W346</accession>
<gene>
    <name evidence="1" type="ORF">ZHAS_00012526</name>
</gene>
<protein>
    <submittedName>
        <fullName evidence="1 2">Uncharacterized protein</fullName>
    </submittedName>
</protein>
<evidence type="ECO:0000313" key="3">
    <source>
        <dbReference type="Proteomes" id="UP000030765"/>
    </source>
</evidence>
<dbReference type="AlphaFoldDB" id="A0A084W346"/>
<dbReference type="EMBL" id="KE525279">
    <property type="protein sequence ID" value="KFB44640.1"/>
    <property type="molecule type" value="Genomic_DNA"/>
</dbReference>